<dbReference type="PIRSF" id="PIRSF008459">
    <property type="entry name" value="UCP008459"/>
    <property type="match status" value="1"/>
</dbReference>
<evidence type="ECO:0000313" key="4">
    <source>
        <dbReference type="EMBL" id="SFB25853.1"/>
    </source>
</evidence>
<dbReference type="Pfam" id="PF13840">
    <property type="entry name" value="ACT_7"/>
    <property type="match status" value="1"/>
</dbReference>
<dbReference type="EMBL" id="PJBV01000014">
    <property type="protein sequence ID" value="PKH41985.1"/>
    <property type="molecule type" value="Genomic_DNA"/>
</dbReference>
<dbReference type="RefSeq" id="WP_091199239.1">
    <property type="nucleotide sequence ID" value="NZ_FOKC01000006.1"/>
</dbReference>
<protein>
    <submittedName>
        <fullName evidence="3">ACT domain-containing protein</fullName>
    </submittedName>
</protein>
<dbReference type="STRING" id="748909.SAMN05192575_1069"/>
<dbReference type="PANTHER" id="PTHR31131:SF6">
    <property type="entry name" value="CASTOR ACT DOMAIN-CONTAINING PROTEIN"/>
    <property type="match status" value="1"/>
</dbReference>
<sequence length="138" mass="14650">MSGQTHEIEQFPESLAVVRLAAGAEIPTWAESSSIFSITATSTETSLVCAARGVPTKSAHHGPLTGFAVKGPLDLALVGVLHDLLGPLAEEQISVFTLSTYDTDWILVAQGDADRAAEAWRRQGHTVAPALPDRKNHP</sequence>
<dbReference type="AlphaFoldDB" id="A0A1I0ZNV7"/>
<dbReference type="PANTHER" id="PTHR31131">
    <property type="entry name" value="CHROMOSOME 1, WHOLE GENOME SHOTGUN SEQUENCE"/>
    <property type="match status" value="1"/>
</dbReference>
<dbReference type="EMBL" id="FOKC01000006">
    <property type="protein sequence ID" value="SFB25853.1"/>
    <property type="molecule type" value="Genomic_DNA"/>
</dbReference>
<dbReference type="InterPro" id="IPR016540">
    <property type="entry name" value="UCP008459"/>
</dbReference>
<dbReference type="OrthoDB" id="5615858at2"/>
<evidence type="ECO:0000313" key="3">
    <source>
        <dbReference type="EMBL" id="PKH41985.1"/>
    </source>
</evidence>
<dbReference type="Proteomes" id="UP000199113">
    <property type="component" value="Unassembled WGS sequence"/>
</dbReference>
<feature type="domain" description="CASTOR ACT" evidence="1">
    <location>
        <begin position="68"/>
        <end position="119"/>
    </location>
</feature>
<evidence type="ECO:0000313" key="6">
    <source>
        <dbReference type="Proteomes" id="UP000233565"/>
    </source>
</evidence>
<dbReference type="SUPFAM" id="SSF55021">
    <property type="entry name" value="ACT-like"/>
    <property type="match status" value="2"/>
</dbReference>
<dbReference type="Pfam" id="PF21631">
    <property type="entry name" value="A9CJY8-like_N"/>
    <property type="match status" value="1"/>
</dbReference>
<feature type="domain" description="A9CJY8-like N-terminal" evidence="2">
    <location>
        <begin position="14"/>
        <end position="56"/>
    </location>
</feature>
<gene>
    <name evidence="3" type="ORF">CXG46_09095</name>
    <name evidence="4" type="ORF">SAMN05192575_1069</name>
</gene>
<evidence type="ECO:0000259" key="1">
    <source>
        <dbReference type="Pfam" id="PF13840"/>
    </source>
</evidence>
<dbReference type="InterPro" id="IPR051719">
    <property type="entry name" value="CASTOR_mTORC1"/>
</dbReference>
<evidence type="ECO:0000259" key="2">
    <source>
        <dbReference type="Pfam" id="PF21631"/>
    </source>
</evidence>
<dbReference type="CDD" id="cd04868">
    <property type="entry name" value="ACT_AK-like"/>
    <property type="match status" value="1"/>
</dbReference>
<reference evidence="4" key="1">
    <citation type="submission" date="2016-10" db="EMBL/GenBank/DDBJ databases">
        <authorList>
            <person name="de Groot N.N."/>
        </authorList>
    </citation>
    <scope>NUCLEOTIDE SEQUENCE [LARGE SCALE GENOMIC DNA]</scope>
    <source>
        <strain evidence="4">CGMCC 1.10697</strain>
    </source>
</reference>
<reference evidence="3 6" key="2">
    <citation type="submission" date="2017-12" db="EMBL/GenBank/DDBJ databases">
        <title>Pharmacopeia of the Arctic Ocean.</title>
        <authorList>
            <person name="Collins E."/>
            <person name="Ducluzeau A.-L."/>
        </authorList>
    </citation>
    <scope>NUCLEOTIDE SEQUENCE [LARGE SCALE GENOMIC DNA]</scope>
    <source>
        <strain evidence="3 6">DSM 23325</strain>
    </source>
</reference>
<dbReference type="InterPro" id="IPR049447">
    <property type="entry name" value="A9CJY8-like_N"/>
</dbReference>
<dbReference type="Proteomes" id="UP000233565">
    <property type="component" value="Unassembled WGS sequence"/>
</dbReference>
<dbReference type="Gene3D" id="3.30.2130.10">
    <property type="entry name" value="VC0802-like"/>
    <property type="match status" value="1"/>
</dbReference>
<dbReference type="InterPro" id="IPR027795">
    <property type="entry name" value="CASTOR_ACT_dom"/>
</dbReference>
<evidence type="ECO:0000313" key="5">
    <source>
        <dbReference type="Proteomes" id="UP000199113"/>
    </source>
</evidence>
<keyword evidence="6" id="KW-1185">Reference proteome</keyword>
<organism evidence="4 5">
    <name type="scientific">Nocardioides alpinus</name>
    <dbReference type="NCBI Taxonomy" id="748909"/>
    <lineage>
        <taxon>Bacteria</taxon>
        <taxon>Bacillati</taxon>
        <taxon>Actinomycetota</taxon>
        <taxon>Actinomycetes</taxon>
        <taxon>Propionibacteriales</taxon>
        <taxon>Nocardioidaceae</taxon>
        <taxon>Nocardioides</taxon>
    </lineage>
</organism>
<accession>A0A1I0ZNV7</accession>
<name>A0A1I0ZNV7_9ACTN</name>
<dbReference type="InterPro" id="IPR045865">
    <property type="entry name" value="ACT-like_dom_sf"/>
</dbReference>
<proteinExistence type="predicted"/>